<dbReference type="Pfam" id="PF03446">
    <property type="entry name" value="NAD_binding_2"/>
    <property type="match status" value="1"/>
</dbReference>
<dbReference type="InterPro" id="IPR051265">
    <property type="entry name" value="HIBADH-related_NP60_sf"/>
</dbReference>
<proteinExistence type="predicted"/>
<protein>
    <submittedName>
        <fullName evidence="4">NAD(P)-dependent oxidoreductase</fullName>
    </submittedName>
</protein>
<dbReference type="GO" id="GO:0016491">
    <property type="term" value="F:oxidoreductase activity"/>
    <property type="evidence" value="ECO:0007669"/>
    <property type="project" value="UniProtKB-KW"/>
</dbReference>
<dbReference type="Gene3D" id="1.10.1040.10">
    <property type="entry name" value="N-(1-d-carboxylethyl)-l-norvaline Dehydrogenase, domain 2"/>
    <property type="match status" value="1"/>
</dbReference>
<dbReference type="InterPro" id="IPR006115">
    <property type="entry name" value="6PGDH_NADP-bd"/>
</dbReference>
<dbReference type="PANTHER" id="PTHR43580">
    <property type="entry name" value="OXIDOREDUCTASE GLYR1-RELATED"/>
    <property type="match status" value="1"/>
</dbReference>
<dbReference type="SUPFAM" id="SSF48179">
    <property type="entry name" value="6-phosphogluconate dehydrogenase C-terminal domain-like"/>
    <property type="match status" value="1"/>
</dbReference>
<dbReference type="InterPro" id="IPR013328">
    <property type="entry name" value="6PGD_dom2"/>
</dbReference>
<reference evidence="4 5" key="1">
    <citation type="submission" date="2019-02" db="EMBL/GenBank/DDBJ databases">
        <title>Prokaryotic population dynamics and viral predation in marine succession experiment using metagenomics: the confinement effect.</title>
        <authorList>
            <person name="Haro-Moreno J.M."/>
            <person name="Rodriguez-Valera F."/>
            <person name="Lopez-Perez M."/>
        </authorList>
    </citation>
    <scope>NUCLEOTIDE SEQUENCE [LARGE SCALE GENOMIC DNA]</scope>
    <source>
        <strain evidence="4">MED-G157</strain>
    </source>
</reference>
<feature type="domain" description="Phosphogluconate dehydrogenase NAD-binding putative C-terminal" evidence="3">
    <location>
        <begin position="192"/>
        <end position="253"/>
    </location>
</feature>
<evidence type="ECO:0000313" key="4">
    <source>
        <dbReference type="EMBL" id="RZO76562.1"/>
    </source>
</evidence>
<dbReference type="InterPro" id="IPR036291">
    <property type="entry name" value="NAD(P)-bd_dom_sf"/>
</dbReference>
<organism evidence="4 5">
    <name type="scientific">OM182 bacterium</name>
    <dbReference type="NCBI Taxonomy" id="2510334"/>
    <lineage>
        <taxon>Bacteria</taxon>
        <taxon>Pseudomonadati</taxon>
        <taxon>Pseudomonadota</taxon>
        <taxon>Gammaproteobacteria</taxon>
        <taxon>OMG group</taxon>
        <taxon>OM182 clade</taxon>
    </lineage>
</organism>
<dbReference type="EMBL" id="SHAG01000010">
    <property type="protein sequence ID" value="RZO76562.1"/>
    <property type="molecule type" value="Genomic_DNA"/>
</dbReference>
<evidence type="ECO:0000259" key="3">
    <source>
        <dbReference type="Pfam" id="PF09130"/>
    </source>
</evidence>
<dbReference type="AlphaFoldDB" id="A0A520S266"/>
<dbReference type="Proteomes" id="UP000316199">
    <property type="component" value="Unassembled WGS sequence"/>
</dbReference>
<gene>
    <name evidence="4" type="ORF">EVA68_03880</name>
</gene>
<accession>A0A520S266</accession>
<dbReference type="Gene3D" id="3.40.50.720">
    <property type="entry name" value="NAD(P)-binding Rossmann-like Domain"/>
    <property type="match status" value="1"/>
</dbReference>
<name>A0A520S266_9GAMM</name>
<sequence length="276" mass="29741">MSVIGLIHPGEMGASIGAAAKYNNHEVLWASINRSRDSKKRANRGSLIDCETVANMVDRSDIIFSVCPPQAAEDVANEVLRCDFTGIFVEANAIAPKRTRKIDELLRNAGATLIDGGIIGGPAWNHDASTKLYLSGDNAESIADIFLGSPLNTHVISNNIGSASSLKMVFAAYTKGTTALLTAILAVAEKEGVRKNLEAQWGVEFTEKTHHQVTKNTAKAWRFKGEMREIAATFKSAGFPEGFHEAAANIFSQLTDFKGTPAKDVNEVLKILASHD</sequence>
<evidence type="ECO:0000256" key="1">
    <source>
        <dbReference type="ARBA" id="ARBA00023002"/>
    </source>
</evidence>
<evidence type="ECO:0000259" key="2">
    <source>
        <dbReference type="Pfam" id="PF03446"/>
    </source>
</evidence>
<dbReference type="InterPro" id="IPR008927">
    <property type="entry name" value="6-PGluconate_DH-like_C_sf"/>
</dbReference>
<dbReference type="InterPro" id="IPR015814">
    <property type="entry name" value="Pgluconate_DH_NAD-bd_C"/>
</dbReference>
<keyword evidence="1" id="KW-0560">Oxidoreductase</keyword>
<dbReference type="SUPFAM" id="SSF51735">
    <property type="entry name" value="NAD(P)-binding Rossmann-fold domains"/>
    <property type="match status" value="1"/>
</dbReference>
<dbReference type="Pfam" id="PF09130">
    <property type="entry name" value="DUF1932"/>
    <property type="match status" value="1"/>
</dbReference>
<dbReference type="GO" id="GO:0050661">
    <property type="term" value="F:NADP binding"/>
    <property type="evidence" value="ECO:0007669"/>
    <property type="project" value="InterPro"/>
</dbReference>
<feature type="domain" description="6-phosphogluconate dehydrogenase NADP-binding" evidence="2">
    <location>
        <begin position="4"/>
        <end position="138"/>
    </location>
</feature>
<dbReference type="PANTHER" id="PTHR43580:SF2">
    <property type="entry name" value="CYTOKINE-LIKE NUCLEAR FACTOR N-PAC"/>
    <property type="match status" value="1"/>
</dbReference>
<comment type="caution">
    <text evidence="4">The sequence shown here is derived from an EMBL/GenBank/DDBJ whole genome shotgun (WGS) entry which is preliminary data.</text>
</comment>
<evidence type="ECO:0000313" key="5">
    <source>
        <dbReference type="Proteomes" id="UP000316199"/>
    </source>
</evidence>